<dbReference type="PANTHER" id="PTHR43968">
    <property type="match status" value="1"/>
</dbReference>
<dbReference type="InterPro" id="IPR036249">
    <property type="entry name" value="Thioredoxin-like_sf"/>
</dbReference>
<dbReference type="eggNOG" id="COG0625">
    <property type="taxonomic scope" value="Bacteria"/>
</dbReference>
<dbReference type="GO" id="GO:0016740">
    <property type="term" value="F:transferase activity"/>
    <property type="evidence" value="ECO:0007669"/>
    <property type="project" value="UniProtKB-KW"/>
</dbReference>
<dbReference type="HOGENOM" id="CLU_034159_0_0_3"/>
<dbReference type="OrthoDB" id="571448at2"/>
<dbReference type="PROSITE" id="PS51354">
    <property type="entry name" value="GLUTAREDOXIN_2"/>
    <property type="match status" value="1"/>
</dbReference>
<dbReference type="GO" id="GO:0005737">
    <property type="term" value="C:cytoplasm"/>
    <property type="evidence" value="ECO:0007669"/>
    <property type="project" value="TreeGrafter"/>
</dbReference>
<dbReference type="InterPro" id="IPR050983">
    <property type="entry name" value="GST_Omega/HSP26"/>
</dbReference>
<dbReference type="Gene3D" id="3.40.30.10">
    <property type="entry name" value="Glutaredoxin"/>
    <property type="match status" value="1"/>
</dbReference>
<evidence type="ECO:0000313" key="3">
    <source>
        <dbReference type="EMBL" id="ABM71839.1"/>
    </source>
</evidence>
<feature type="region of interest" description="Disordered" evidence="1">
    <location>
        <begin position="382"/>
        <end position="412"/>
    </location>
</feature>
<dbReference type="SUPFAM" id="SSF52833">
    <property type="entry name" value="Thioredoxin-like"/>
    <property type="match status" value="1"/>
</dbReference>
<dbReference type="PANTHER" id="PTHR43968:SF14">
    <property type="entry name" value="GLUTATHIONE S-TRANSFERASE"/>
    <property type="match status" value="1"/>
</dbReference>
<gene>
    <name evidence="3" type="ordered locus">P9515_06301</name>
</gene>
<evidence type="ECO:0000259" key="2">
    <source>
        <dbReference type="PROSITE" id="PS50404"/>
    </source>
</evidence>
<accession>A2BVM8</accession>
<feature type="compositionally biased region" description="Basic and acidic residues" evidence="1">
    <location>
        <begin position="389"/>
        <end position="405"/>
    </location>
</feature>
<reference evidence="3 4" key="1">
    <citation type="journal article" date="2007" name="PLoS Genet.">
        <title>Patterns and implications of gene gain and loss in the evolution of Prochlorococcus.</title>
        <authorList>
            <person name="Kettler G.C."/>
            <person name="Martiny A.C."/>
            <person name="Huang K."/>
            <person name="Zucker J."/>
            <person name="Coleman M.L."/>
            <person name="Rodrigue S."/>
            <person name="Chen F."/>
            <person name="Lapidus A."/>
            <person name="Ferriera S."/>
            <person name="Johnson J."/>
            <person name="Steglich C."/>
            <person name="Church G.M."/>
            <person name="Richardson P."/>
            <person name="Chisholm S.W."/>
        </authorList>
    </citation>
    <scope>NUCLEOTIDE SEQUENCE [LARGE SCALE GENOMIC DNA]</scope>
    <source>
        <strain evidence="3 4">MIT 9515</strain>
    </source>
</reference>
<sequence length="412" mass="47942">MNKVLSWADLSKFEIDDIDRVNGINNSYSNLRLFGHSEKEVDLTLFRDRHSWCPYCQKIWLWLEFKRIPYKVKKINMYCYGQKEKWYLNKVSSGKLPAIDLNGEIITESDNIISLLENEYGTLGSSLLSNDIREARILEREIFRSWCNWLCRKSFSYLDESFSKNKFKESIQKFEKILSSSKTGFIDSQINDSDKIEPGTGDIIFIPYIERMNASLSYYKGFNLRNNYPHIDRWLSLLENLSPYRGTQGDFHTHSHDLPPQMGGCFKDVNDQQILLSNLIDVGEGLGKSEFNQAVDLDYYAKFALKRVLKHKDNIINANPYEKDLFDQSLRSALTYMITSEINKVPDKAVMSINYLKNRISVPRDMPVISARLLRQSLNKIGSPNVNSKTDKIPVTHRYDQDPSKFKLNQRS</sequence>
<dbReference type="RefSeq" id="WP_011819944.1">
    <property type="nucleotide sequence ID" value="NC_008817.1"/>
</dbReference>
<dbReference type="STRING" id="167542.P9515_06301"/>
<dbReference type="AlphaFoldDB" id="A2BVM8"/>
<dbReference type="GeneID" id="60201534"/>
<evidence type="ECO:0000256" key="1">
    <source>
        <dbReference type="SAM" id="MobiDB-lite"/>
    </source>
</evidence>
<dbReference type="EMBL" id="CP000552">
    <property type="protein sequence ID" value="ABM71839.1"/>
    <property type="molecule type" value="Genomic_DNA"/>
</dbReference>
<proteinExistence type="predicted"/>
<dbReference type="Gene3D" id="1.20.1050.10">
    <property type="match status" value="1"/>
</dbReference>
<dbReference type="CDD" id="cd00570">
    <property type="entry name" value="GST_N_family"/>
    <property type="match status" value="1"/>
</dbReference>
<organism evidence="3 4">
    <name type="scientific">Prochlorococcus marinus (strain MIT 9515)</name>
    <dbReference type="NCBI Taxonomy" id="167542"/>
    <lineage>
        <taxon>Bacteria</taxon>
        <taxon>Bacillati</taxon>
        <taxon>Cyanobacteriota</taxon>
        <taxon>Cyanophyceae</taxon>
        <taxon>Synechococcales</taxon>
        <taxon>Prochlorococcaceae</taxon>
        <taxon>Prochlorococcus</taxon>
    </lineage>
</organism>
<evidence type="ECO:0000313" key="4">
    <source>
        <dbReference type="Proteomes" id="UP000001589"/>
    </source>
</evidence>
<dbReference type="CDD" id="cd00299">
    <property type="entry name" value="GST_C_family"/>
    <property type="match status" value="1"/>
</dbReference>
<dbReference type="Pfam" id="PF13409">
    <property type="entry name" value="GST_N_2"/>
    <property type="match status" value="1"/>
</dbReference>
<dbReference type="Proteomes" id="UP000001589">
    <property type="component" value="Chromosome"/>
</dbReference>
<keyword evidence="3" id="KW-0808">Transferase</keyword>
<dbReference type="InterPro" id="IPR036282">
    <property type="entry name" value="Glutathione-S-Trfase_C_sf"/>
</dbReference>
<protein>
    <submittedName>
        <fullName evidence="3">Glutathione S-transferase</fullName>
    </submittedName>
</protein>
<dbReference type="SUPFAM" id="SSF47616">
    <property type="entry name" value="GST C-terminal domain-like"/>
    <property type="match status" value="1"/>
</dbReference>
<name>A2BVM8_PROM5</name>
<feature type="domain" description="GST N-terminal" evidence="2">
    <location>
        <begin position="43"/>
        <end position="124"/>
    </location>
</feature>
<dbReference type="PROSITE" id="PS50404">
    <property type="entry name" value="GST_NTER"/>
    <property type="match status" value="1"/>
</dbReference>
<dbReference type="InterPro" id="IPR004045">
    <property type="entry name" value="Glutathione_S-Trfase_N"/>
</dbReference>
<dbReference type="KEGG" id="pmc:P9515_06301"/>